<dbReference type="Pfam" id="PF00675">
    <property type="entry name" value="Peptidase_M16"/>
    <property type="match status" value="1"/>
</dbReference>
<dbReference type="InterPro" id="IPR050626">
    <property type="entry name" value="Peptidase_M16"/>
</dbReference>
<evidence type="ECO:0000256" key="7">
    <source>
        <dbReference type="RuleBase" id="RU004447"/>
    </source>
</evidence>
<evidence type="ECO:0000259" key="10">
    <source>
        <dbReference type="Pfam" id="PF16187"/>
    </source>
</evidence>
<evidence type="ECO:0000256" key="1">
    <source>
        <dbReference type="ARBA" id="ARBA00007261"/>
    </source>
</evidence>
<dbReference type="RefSeq" id="XP_046597176.1">
    <property type="nucleotide sequence ID" value="XM_046741220.1"/>
</dbReference>
<protein>
    <submittedName>
        <fullName evidence="13">Insulin-degrading enzyme-like isoform X1</fullName>
    </submittedName>
</protein>
<sequence>MISCYFTTPIPDIFILSTSDRIAIMEELCQSINTSQRKATIYSQQRLLGINDRIRFNDIIKSPNDKRLYRGLILPNDMRVLLISDSTTDKSAASLSVEVGSMNDPIQLPGLAHFCEHMLFLGTEAYPAENGYTKYIYDHGGTCNASTGDDFTNYYFDVNPENLPGALDRFSQIFVNPLFTESAIERELNVIDLEHESNLMDDKWRIRQLHKSLANPMHPYSKFGTGNKETLGTIPRQLDINIRDELLKFHETWYSASIMTLSVIGKENLDELEALVTTIFTNLQNLDVYSTSWIVHPFSDLQTRVYAVPIKDVRYLSIMFPLPDMGEYFSSTSVHYISHLLGHEGKGSLLSALKTYNWSNSLQAEYGRGARGFKFFNINLDLTENGLKKVSDIVWLTFQYINLMKEEGPIPWIFEECKRMRNINFRFEEKSSPCDLVNSTARCMRKYPAREVLTGPRLSNEWNPDLIKDLLEYLNPVYVRISVVARWCKNMTNDTEPWYETKYMIEKIPHEIVVDWMDAGLSGILRLPAENEFIPTNFELKPREPDANKFPVIIEDTALMRVWFKQDDEFLLPKANLRFNFVSSFTSIDPVNCNLGYIFVDLFYDSLNEYTYAARLAGLCWSLSHNDYGMTLTIEGYNDKQRILLEKIIDEMANFKVNPRLFQTFKESYIRSLKNMKADPPYYRADYHMGVLLSETKWTVDDLLKSTSLLTAENLQHYIKQMLSKVHIECLIHGNVTKSEALDMVKIFEFKLINALPQFSPLLPRQLIRCRHVKLDDGCNFLYDVGNRLHKSSCVQVYYQCGVETIESNVLSELLNQIIFEPYFDTIRTKEQLGYIVYISVRRINGAQGLKFTVQSDKHPQYVDQRIEAFLEAMLNQLVDMPEEEFSSHKDALVRKKLEKPTMLGTLTSLFWSEIWEQRYNFDRANMEVSYMRTVTKEMVIKFYKDVLTNSGSTRCKLSVHVVSMAKGGAGRTRINDTENRSSLSSESRLNTVCRINDPVMFHSTQASYPLVKPFIDVPKKI</sequence>
<evidence type="ECO:0000256" key="4">
    <source>
        <dbReference type="ARBA" id="ARBA00022801"/>
    </source>
</evidence>
<keyword evidence="2" id="KW-0645">Protease</keyword>
<organism evidence="12 13">
    <name type="scientific">Neodiprion lecontei</name>
    <name type="common">Redheaded pine sawfly</name>
    <dbReference type="NCBI Taxonomy" id="441921"/>
    <lineage>
        <taxon>Eukaryota</taxon>
        <taxon>Metazoa</taxon>
        <taxon>Ecdysozoa</taxon>
        <taxon>Arthropoda</taxon>
        <taxon>Hexapoda</taxon>
        <taxon>Insecta</taxon>
        <taxon>Pterygota</taxon>
        <taxon>Neoptera</taxon>
        <taxon>Endopterygota</taxon>
        <taxon>Hymenoptera</taxon>
        <taxon>Tenthredinoidea</taxon>
        <taxon>Diprionidae</taxon>
        <taxon>Diprioninae</taxon>
        <taxon>Neodiprion</taxon>
    </lineage>
</organism>
<dbReference type="PANTHER" id="PTHR43690">
    <property type="entry name" value="NARDILYSIN"/>
    <property type="match status" value="1"/>
</dbReference>
<feature type="domain" description="Peptidase M16 N-terminal" evidence="8">
    <location>
        <begin position="79"/>
        <end position="216"/>
    </location>
</feature>
<keyword evidence="3" id="KW-0479">Metal-binding</keyword>
<feature type="domain" description="Coenzyme PQQ synthesis protein F-like C-terminal lobe" evidence="11">
    <location>
        <begin position="814"/>
        <end position="912"/>
    </location>
</feature>
<dbReference type="InterPro" id="IPR001431">
    <property type="entry name" value="Pept_M16_Zn_BS"/>
</dbReference>
<feature type="domain" description="Peptidase M16 middle/third" evidence="10">
    <location>
        <begin position="425"/>
        <end position="705"/>
    </location>
</feature>
<gene>
    <name evidence="13" type="primary">LOC107220283</name>
</gene>
<dbReference type="InterPro" id="IPR054734">
    <property type="entry name" value="PqqF-like_C_4"/>
</dbReference>
<feature type="domain" description="Peptidase M16 C-terminal" evidence="9">
    <location>
        <begin position="243"/>
        <end position="419"/>
    </location>
</feature>
<comment type="similarity">
    <text evidence="1 7">Belongs to the peptidase M16 family.</text>
</comment>
<dbReference type="Gene3D" id="3.30.830.10">
    <property type="entry name" value="Metalloenzyme, LuxS/M16 peptidase-like"/>
    <property type="match status" value="4"/>
</dbReference>
<evidence type="ECO:0000256" key="5">
    <source>
        <dbReference type="ARBA" id="ARBA00022833"/>
    </source>
</evidence>
<keyword evidence="5" id="KW-0862">Zinc</keyword>
<evidence type="ECO:0000256" key="2">
    <source>
        <dbReference type="ARBA" id="ARBA00022670"/>
    </source>
</evidence>
<evidence type="ECO:0000256" key="3">
    <source>
        <dbReference type="ARBA" id="ARBA00022723"/>
    </source>
</evidence>
<evidence type="ECO:0000313" key="12">
    <source>
        <dbReference type="Proteomes" id="UP000829291"/>
    </source>
</evidence>
<keyword evidence="4" id="KW-0378">Hydrolase</keyword>
<keyword evidence="6" id="KW-0482">Metalloprotease</keyword>
<dbReference type="InterPro" id="IPR007863">
    <property type="entry name" value="Peptidase_M16_C"/>
</dbReference>
<reference evidence="13" key="1">
    <citation type="submission" date="2025-08" db="UniProtKB">
        <authorList>
            <consortium name="RefSeq"/>
        </authorList>
    </citation>
    <scope>IDENTIFICATION</scope>
    <source>
        <tissue evidence="13">Thorax and Abdomen</tissue>
    </source>
</reference>
<dbReference type="Pfam" id="PF05193">
    <property type="entry name" value="Peptidase_M16_C"/>
    <property type="match status" value="1"/>
</dbReference>
<name>A0ABM3GA76_NEOLC</name>
<dbReference type="InterPro" id="IPR011249">
    <property type="entry name" value="Metalloenz_LuxS/M16"/>
</dbReference>
<dbReference type="PANTHER" id="PTHR43690:SF18">
    <property type="entry name" value="INSULIN-DEGRADING ENZYME-RELATED"/>
    <property type="match status" value="1"/>
</dbReference>
<dbReference type="Pfam" id="PF16187">
    <property type="entry name" value="Peptidase_M16_M"/>
    <property type="match status" value="1"/>
</dbReference>
<evidence type="ECO:0000256" key="6">
    <source>
        <dbReference type="ARBA" id="ARBA00023049"/>
    </source>
</evidence>
<proteinExistence type="inferred from homology"/>
<dbReference type="PROSITE" id="PS00143">
    <property type="entry name" value="INSULINASE"/>
    <property type="match status" value="1"/>
</dbReference>
<dbReference type="Pfam" id="PF22456">
    <property type="entry name" value="PqqF-like_C_4"/>
    <property type="match status" value="1"/>
</dbReference>
<evidence type="ECO:0000259" key="9">
    <source>
        <dbReference type="Pfam" id="PF05193"/>
    </source>
</evidence>
<evidence type="ECO:0000259" key="8">
    <source>
        <dbReference type="Pfam" id="PF00675"/>
    </source>
</evidence>
<dbReference type="InterPro" id="IPR032632">
    <property type="entry name" value="Peptidase_M16_M"/>
</dbReference>
<keyword evidence="12" id="KW-1185">Reference proteome</keyword>
<dbReference type="InterPro" id="IPR011765">
    <property type="entry name" value="Pept_M16_N"/>
</dbReference>
<dbReference type="Proteomes" id="UP000829291">
    <property type="component" value="Chromosome 5"/>
</dbReference>
<evidence type="ECO:0000313" key="13">
    <source>
        <dbReference type="RefSeq" id="XP_046597176.1"/>
    </source>
</evidence>
<evidence type="ECO:0000259" key="11">
    <source>
        <dbReference type="Pfam" id="PF22456"/>
    </source>
</evidence>
<accession>A0ABM3GA76</accession>
<dbReference type="SUPFAM" id="SSF63411">
    <property type="entry name" value="LuxS/MPP-like metallohydrolase"/>
    <property type="match status" value="4"/>
</dbReference>
<dbReference type="GeneID" id="107220283"/>